<feature type="chain" id="PRO_5041953558" description="C3H1-type domain-containing protein" evidence="3">
    <location>
        <begin position="27"/>
        <end position="199"/>
    </location>
</feature>
<protein>
    <recommendedName>
        <fullName evidence="4">C3H1-type domain-containing protein</fullName>
    </recommendedName>
</protein>
<comment type="caution">
    <text evidence="5">The sequence shown here is derived from an EMBL/GenBank/DDBJ whole genome shotgun (WGS) entry which is preliminary data.</text>
</comment>
<keyword evidence="1" id="KW-0862">Zinc</keyword>
<dbReference type="PANTHER" id="PTHR47678:SF4">
    <property type="entry name" value="SHOCK PROTEIN 70 (HSP70)-INTERACTING PROTEIN, PUTATIVE-RELATED"/>
    <property type="match status" value="1"/>
</dbReference>
<evidence type="ECO:0000256" key="1">
    <source>
        <dbReference type="PROSITE-ProRule" id="PRU00723"/>
    </source>
</evidence>
<gene>
    <name evidence="5" type="ORF">NP493_1607g00027</name>
</gene>
<sequence length="199" mass="21031">MAFCVSYCNNGSSFVLVSLLTPVCSSMCVDVPHPDLSTVPVTVSPTGSHTPSLCTPSMITVSSVTAYHMLGPCCHVVNMSHHWVLLYYSSNSVITTKPPAQAAKPLAPVVTKPSASVTKPPTPVTSKLQQTTAAPASPAKSASSAKVSGTTKPPVKVTGPVNGNECYFWRTTGCSFGKNCHNKHIPSHKGIDKKPWHMK</sequence>
<dbReference type="EMBL" id="JAODUO010001607">
    <property type="protein sequence ID" value="KAK2161075.1"/>
    <property type="molecule type" value="Genomic_DNA"/>
</dbReference>
<evidence type="ECO:0000259" key="4">
    <source>
        <dbReference type="PROSITE" id="PS50103"/>
    </source>
</evidence>
<proteinExistence type="predicted"/>
<feature type="zinc finger region" description="C3H1-type" evidence="1">
    <location>
        <begin position="160"/>
        <end position="187"/>
    </location>
</feature>
<evidence type="ECO:0000313" key="6">
    <source>
        <dbReference type="Proteomes" id="UP001209878"/>
    </source>
</evidence>
<feature type="signal peptide" evidence="3">
    <location>
        <begin position="1"/>
        <end position="26"/>
    </location>
</feature>
<dbReference type="PANTHER" id="PTHR47678">
    <property type="entry name" value="TETRATRICOPEPTIDE REPEAT PROTEIN 31"/>
    <property type="match status" value="1"/>
</dbReference>
<feature type="compositionally biased region" description="Low complexity" evidence="2">
    <location>
        <begin position="133"/>
        <end position="146"/>
    </location>
</feature>
<keyword evidence="1" id="KW-0479">Metal-binding</keyword>
<organism evidence="5 6">
    <name type="scientific">Ridgeia piscesae</name>
    <name type="common">Tubeworm</name>
    <dbReference type="NCBI Taxonomy" id="27915"/>
    <lineage>
        <taxon>Eukaryota</taxon>
        <taxon>Metazoa</taxon>
        <taxon>Spiralia</taxon>
        <taxon>Lophotrochozoa</taxon>
        <taxon>Annelida</taxon>
        <taxon>Polychaeta</taxon>
        <taxon>Sedentaria</taxon>
        <taxon>Canalipalpata</taxon>
        <taxon>Sabellida</taxon>
        <taxon>Siboglinidae</taxon>
        <taxon>Ridgeia</taxon>
    </lineage>
</organism>
<keyword evidence="1" id="KW-0863">Zinc-finger</keyword>
<keyword evidence="3" id="KW-0732">Signal</keyword>
<feature type="domain" description="C3H1-type" evidence="4">
    <location>
        <begin position="160"/>
        <end position="187"/>
    </location>
</feature>
<dbReference type="Proteomes" id="UP001209878">
    <property type="component" value="Unassembled WGS sequence"/>
</dbReference>
<evidence type="ECO:0000313" key="5">
    <source>
        <dbReference type="EMBL" id="KAK2161075.1"/>
    </source>
</evidence>
<evidence type="ECO:0000256" key="2">
    <source>
        <dbReference type="SAM" id="MobiDB-lite"/>
    </source>
</evidence>
<feature type="region of interest" description="Disordered" evidence="2">
    <location>
        <begin position="111"/>
        <end position="156"/>
    </location>
</feature>
<evidence type="ECO:0000256" key="3">
    <source>
        <dbReference type="SAM" id="SignalP"/>
    </source>
</evidence>
<keyword evidence="6" id="KW-1185">Reference proteome</keyword>
<reference evidence="5" key="1">
    <citation type="journal article" date="2023" name="Mol. Biol. Evol.">
        <title>Third-Generation Sequencing Reveals the Adaptive Role of the Epigenome in Three Deep-Sea Polychaetes.</title>
        <authorList>
            <person name="Perez M."/>
            <person name="Aroh O."/>
            <person name="Sun Y."/>
            <person name="Lan Y."/>
            <person name="Juniper S.K."/>
            <person name="Young C.R."/>
            <person name="Angers B."/>
            <person name="Qian P.Y."/>
        </authorList>
    </citation>
    <scope>NUCLEOTIDE SEQUENCE</scope>
    <source>
        <strain evidence="5">R07B-5</strain>
    </source>
</reference>
<accession>A0AAD9JYK3</accession>
<name>A0AAD9JYK3_RIDPI</name>
<feature type="compositionally biased region" description="Polar residues" evidence="2">
    <location>
        <begin position="113"/>
        <end position="132"/>
    </location>
</feature>
<dbReference type="InterPro" id="IPR000571">
    <property type="entry name" value="Znf_CCCH"/>
</dbReference>
<dbReference type="AlphaFoldDB" id="A0AAD9JYK3"/>
<dbReference type="PROSITE" id="PS50103">
    <property type="entry name" value="ZF_C3H1"/>
    <property type="match status" value="1"/>
</dbReference>
<dbReference type="GO" id="GO:0008270">
    <property type="term" value="F:zinc ion binding"/>
    <property type="evidence" value="ECO:0007669"/>
    <property type="project" value="UniProtKB-KW"/>
</dbReference>